<name>A0A099KZX1_COLPS</name>
<dbReference type="Proteomes" id="UP000029868">
    <property type="component" value="Unassembled WGS sequence"/>
</dbReference>
<keyword evidence="1" id="KW-0812">Transmembrane</keyword>
<sequence>MLNFLGDIATKLQPFRRLSYLLAALLVGFIITQLLKVPSQNQVAVSCEILSFVGCIWLLLFNILLSIFQNIPSEDNCSLGFLARVKIKTQRFFYHLLALMFITLTLIIVFLSFRMLRI</sequence>
<evidence type="ECO:0000313" key="3">
    <source>
        <dbReference type="Proteomes" id="UP000029868"/>
    </source>
</evidence>
<proteinExistence type="predicted"/>
<dbReference type="PATRIC" id="fig|28229.3.peg.999"/>
<evidence type="ECO:0000256" key="1">
    <source>
        <dbReference type="SAM" id="Phobius"/>
    </source>
</evidence>
<keyword evidence="1" id="KW-1133">Transmembrane helix</keyword>
<comment type="caution">
    <text evidence="2">The sequence shown here is derived from an EMBL/GenBank/DDBJ whole genome shotgun (WGS) entry which is preliminary data.</text>
</comment>
<dbReference type="EMBL" id="JQEC01000011">
    <property type="protein sequence ID" value="KGJ96121.1"/>
    <property type="molecule type" value="Genomic_DNA"/>
</dbReference>
<keyword evidence="1" id="KW-0472">Membrane</keyword>
<feature type="transmembrane region" description="Helical" evidence="1">
    <location>
        <begin position="49"/>
        <end position="72"/>
    </location>
</feature>
<gene>
    <name evidence="2" type="ORF">GAB14E_0068</name>
</gene>
<dbReference type="OrthoDB" id="6228411at2"/>
<organism evidence="2 3">
    <name type="scientific">Colwellia psychrerythraea</name>
    <name type="common">Vibrio psychroerythus</name>
    <dbReference type="NCBI Taxonomy" id="28229"/>
    <lineage>
        <taxon>Bacteria</taxon>
        <taxon>Pseudomonadati</taxon>
        <taxon>Pseudomonadota</taxon>
        <taxon>Gammaproteobacteria</taxon>
        <taxon>Alteromonadales</taxon>
        <taxon>Colwelliaceae</taxon>
        <taxon>Colwellia</taxon>
    </lineage>
</organism>
<feature type="transmembrane region" description="Helical" evidence="1">
    <location>
        <begin position="92"/>
        <end position="113"/>
    </location>
</feature>
<dbReference type="AlphaFoldDB" id="A0A099KZX1"/>
<accession>A0A099KZX1</accession>
<evidence type="ECO:0000313" key="2">
    <source>
        <dbReference type="EMBL" id="KGJ96121.1"/>
    </source>
</evidence>
<reference evidence="2 3" key="1">
    <citation type="submission" date="2014-08" db="EMBL/GenBank/DDBJ databases">
        <title>Genomic and Phenotypic Diversity of Colwellia psychrerythraea strains from Disparate Marine Basins.</title>
        <authorList>
            <person name="Techtmann S.M."/>
            <person name="Stelling S.C."/>
            <person name="Utturkar S.M."/>
            <person name="Alshibli N."/>
            <person name="Harris A."/>
            <person name="Brown S.D."/>
            <person name="Hazen T.C."/>
        </authorList>
    </citation>
    <scope>NUCLEOTIDE SEQUENCE [LARGE SCALE GENOMIC DNA]</scope>
    <source>
        <strain evidence="2 3">GAB14E</strain>
    </source>
</reference>
<feature type="transmembrane region" description="Helical" evidence="1">
    <location>
        <begin position="20"/>
        <end position="37"/>
    </location>
</feature>
<protein>
    <submittedName>
        <fullName evidence="2">Uncharacterized protein</fullName>
    </submittedName>
</protein>